<evidence type="ECO:0000256" key="3">
    <source>
        <dbReference type="SAM" id="SignalP"/>
    </source>
</evidence>
<comment type="similarity">
    <text evidence="1">Belongs to the histidine acid phosphatase family.</text>
</comment>
<dbReference type="AlphaFoldDB" id="A0A6A5YDD8"/>
<keyword evidence="3" id="KW-0732">Signal</keyword>
<protein>
    <submittedName>
        <fullName evidence="4">Phosphoglycerate mutase-like protein</fullName>
    </submittedName>
</protein>
<evidence type="ECO:0000256" key="2">
    <source>
        <dbReference type="SAM" id="MobiDB-lite"/>
    </source>
</evidence>
<gene>
    <name evidence="4" type="ORF">K490DRAFT_55586</name>
</gene>
<dbReference type="Proteomes" id="UP000799776">
    <property type="component" value="Unassembled WGS sequence"/>
</dbReference>
<dbReference type="SUPFAM" id="SSF53254">
    <property type="entry name" value="Phosphoglycerate mutase-like"/>
    <property type="match status" value="1"/>
</dbReference>
<evidence type="ECO:0000313" key="4">
    <source>
        <dbReference type="EMBL" id="KAF2088970.1"/>
    </source>
</evidence>
<feature type="chain" id="PRO_5025406092" evidence="3">
    <location>
        <begin position="25"/>
        <end position="575"/>
    </location>
</feature>
<evidence type="ECO:0000313" key="5">
    <source>
        <dbReference type="Proteomes" id="UP000799776"/>
    </source>
</evidence>
<name>A0A6A5YDD8_9PEZI</name>
<dbReference type="InterPro" id="IPR000560">
    <property type="entry name" value="His_Pase_clade-2"/>
</dbReference>
<organism evidence="4 5">
    <name type="scientific">Saccharata proteae CBS 121410</name>
    <dbReference type="NCBI Taxonomy" id="1314787"/>
    <lineage>
        <taxon>Eukaryota</taxon>
        <taxon>Fungi</taxon>
        <taxon>Dikarya</taxon>
        <taxon>Ascomycota</taxon>
        <taxon>Pezizomycotina</taxon>
        <taxon>Dothideomycetes</taxon>
        <taxon>Dothideomycetes incertae sedis</taxon>
        <taxon>Botryosphaeriales</taxon>
        <taxon>Saccharataceae</taxon>
        <taxon>Saccharata</taxon>
    </lineage>
</organism>
<dbReference type="Gene3D" id="3.40.50.1240">
    <property type="entry name" value="Phosphoglycerate mutase-like"/>
    <property type="match status" value="1"/>
</dbReference>
<accession>A0A6A5YDD8</accession>
<proteinExistence type="inferred from homology"/>
<dbReference type="Pfam" id="PF00328">
    <property type="entry name" value="His_Phos_2"/>
    <property type="match status" value="1"/>
</dbReference>
<dbReference type="EMBL" id="ML978715">
    <property type="protein sequence ID" value="KAF2088970.1"/>
    <property type="molecule type" value="Genomic_DNA"/>
</dbReference>
<dbReference type="GO" id="GO:0016791">
    <property type="term" value="F:phosphatase activity"/>
    <property type="evidence" value="ECO:0007669"/>
    <property type="project" value="TreeGrafter"/>
</dbReference>
<keyword evidence="5" id="KW-1185">Reference proteome</keyword>
<sequence length="575" mass="61623">MRRRELPSLCFAAWLVLSAAVVRADIVYNVHAAVVLTRNGERTPLLTGNSQYDVAHLTALGAQQAHAQGTALRQRYLSSAEDYVNLGPTASISGLSRYSLDNNQLYIGSTDDEYMTATAQAFIQGLYPPYALNQTAASTLDSEDVLANSSYIEAPLGGYQYPNIRSFSALDPSSVFVAGSQNCRQYGSSAVEYFSSSEFGETRDRTRELYHDVGVATLYDVLPEERWDYSNAMAISEYLSYMYEHDVGVRAVLEGNATLRGSFERVRYLADHTSATDSIRSIAGRTLAGKVVDLLQTTVATGGTANKLSLLFSDHPAFTSFFSLASLPKSNASDFYGLPSHASSLVFELYSFDNDTSPGNGAVNNNANAKHVPATNTTTTTFPPAADLWLRFSFRNGTAASDSMIAYPLFNRGPSETDMPWPDFVSAMQAVMVADAGVWCQMCDAWSLFCPAFGVTGTMGVARLRSGGAGGAGDGGFKGGAKMSSDVDVVLPKSPVAVTVDAHPKPGTIAPRERVGSWEMRTGPREKAVSNPLTEPTPGGKVFGGDCRYSSDSAGTDDAFDGVSNLTPVEPVLRV</sequence>
<feature type="region of interest" description="Disordered" evidence="2">
    <location>
        <begin position="525"/>
        <end position="548"/>
    </location>
</feature>
<feature type="signal peptide" evidence="3">
    <location>
        <begin position="1"/>
        <end position="24"/>
    </location>
</feature>
<dbReference type="InterPro" id="IPR050645">
    <property type="entry name" value="Histidine_acid_phosphatase"/>
</dbReference>
<dbReference type="OrthoDB" id="258392at2759"/>
<dbReference type="PANTHER" id="PTHR11567">
    <property type="entry name" value="ACID PHOSPHATASE-RELATED"/>
    <property type="match status" value="1"/>
</dbReference>
<dbReference type="InterPro" id="IPR029033">
    <property type="entry name" value="His_PPase_superfam"/>
</dbReference>
<reference evidence="4" key="1">
    <citation type="journal article" date="2020" name="Stud. Mycol.">
        <title>101 Dothideomycetes genomes: a test case for predicting lifestyles and emergence of pathogens.</title>
        <authorList>
            <person name="Haridas S."/>
            <person name="Albert R."/>
            <person name="Binder M."/>
            <person name="Bloem J."/>
            <person name="Labutti K."/>
            <person name="Salamov A."/>
            <person name="Andreopoulos B."/>
            <person name="Baker S."/>
            <person name="Barry K."/>
            <person name="Bills G."/>
            <person name="Bluhm B."/>
            <person name="Cannon C."/>
            <person name="Castanera R."/>
            <person name="Culley D."/>
            <person name="Daum C."/>
            <person name="Ezra D."/>
            <person name="Gonzalez J."/>
            <person name="Henrissat B."/>
            <person name="Kuo A."/>
            <person name="Liang C."/>
            <person name="Lipzen A."/>
            <person name="Lutzoni F."/>
            <person name="Magnuson J."/>
            <person name="Mondo S."/>
            <person name="Nolan M."/>
            <person name="Ohm R."/>
            <person name="Pangilinan J."/>
            <person name="Park H.-J."/>
            <person name="Ramirez L."/>
            <person name="Alfaro M."/>
            <person name="Sun H."/>
            <person name="Tritt A."/>
            <person name="Yoshinaga Y."/>
            <person name="Zwiers L.-H."/>
            <person name="Turgeon B."/>
            <person name="Goodwin S."/>
            <person name="Spatafora J."/>
            <person name="Crous P."/>
            <person name="Grigoriev I."/>
        </authorList>
    </citation>
    <scope>NUCLEOTIDE SEQUENCE</scope>
    <source>
        <strain evidence="4">CBS 121410</strain>
    </source>
</reference>
<dbReference type="PANTHER" id="PTHR11567:SF127">
    <property type="entry name" value="HISTIDINE ACID PHOSPHATASE"/>
    <property type="match status" value="1"/>
</dbReference>
<evidence type="ECO:0000256" key="1">
    <source>
        <dbReference type="ARBA" id="ARBA00005375"/>
    </source>
</evidence>
<dbReference type="CDD" id="cd07061">
    <property type="entry name" value="HP_HAP_like"/>
    <property type="match status" value="1"/>
</dbReference>